<gene>
    <name evidence="3" type="ORF">NGF19_22610</name>
</gene>
<dbReference type="InterPro" id="IPR011129">
    <property type="entry name" value="CSD"/>
</dbReference>
<feature type="region of interest" description="Disordered" evidence="1">
    <location>
        <begin position="68"/>
        <end position="94"/>
    </location>
</feature>
<proteinExistence type="predicted"/>
<evidence type="ECO:0000256" key="1">
    <source>
        <dbReference type="SAM" id="MobiDB-lite"/>
    </source>
</evidence>
<dbReference type="RefSeq" id="WP_252426967.1">
    <property type="nucleotide sequence ID" value="NZ_JAMWMR010000022.1"/>
</dbReference>
<accession>A0ABT0ZIZ4</accession>
<feature type="domain" description="CSD" evidence="2">
    <location>
        <begin position="1"/>
        <end position="65"/>
    </location>
</feature>
<dbReference type="PRINTS" id="PR00050">
    <property type="entry name" value="COLDSHOCK"/>
</dbReference>
<dbReference type="SUPFAM" id="SSF50249">
    <property type="entry name" value="Nucleic acid-binding proteins"/>
    <property type="match status" value="1"/>
</dbReference>
<dbReference type="CDD" id="cd04458">
    <property type="entry name" value="CSP_CDS"/>
    <property type="match status" value="1"/>
</dbReference>
<dbReference type="EMBL" id="JAMWMR010000022">
    <property type="protein sequence ID" value="MCN9243545.1"/>
    <property type="molecule type" value="Genomic_DNA"/>
</dbReference>
<name>A0ABT0ZIZ4_9ACTN</name>
<dbReference type="Pfam" id="PF00313">
    <property type="entry name" value="CSD"/>
    <property type="match status" value="1"/>
</dbReference>
<evidence type="ECO:0000259" key="2">
    <source>
        <dbReference type="PROSITE" id="PS51857"/>
    </source>
</evidence>
<comment type="caution">
    <text evidence="3">The sequence shown here is derived from an EMBL/GenBank/DDBJ whole genome shotgun (WGS) entry which is preliminary data.</text>
</comment>
<organism evidence="3 4">
    <name type="scientific">Streptomyces macrolidinus</name>
    <dbReference type="NCBI Taxonomy" id="2952607"/>
    <lineage>
        <taxon>Bacteria</taxon>
        <taxon>Bacillati</taxon>
        <taxon>Actinomycetota</taxon>
        <taxon>Actinomycetes</taxon>
        <taxon>Kitasatosporales</taxon>
        <taxon>Streptomycetaceae</taxon>
        <taxon>Streptomyces</taxon>
    </lineage>
</organism>
<sequence length="148" mass="15876">MAMGKVVRFDEVRGYGFVSPDGGGPDVFLHVNDLLVDKSLISPGVLVSFDLEDGDRGLKASAISLASERLSRSPHTDSRPSSAAPHTPATVQRTDLDDDTCEILSAKDFTNEVTEALLVSNPALTGEQILDVRKCLVRIAVSHGWVES</sequence>
<dbReference type="Gene3D" id="2.40.50.140">
    <property type="entry name" value="Nucleic acid-binding proteins"/>
    <property type="match status" value="1"/>
</dbReference>
<protein>
    <submittedName>
        <fullName evidence="3">Cold shock domain-containing protein</fullName>
    </submittedName>
</protein>
<dbReference type="Proteomes" id="UP001523219">
    <property type="component" value="Unassembled WGS sequence"/>
</dbReference>
<dbReference type="SMART" id="SM00357">
    <property type="entry name" value="CSP"/>
    <property type="match status" value="1"/>
</dbReference>
<dbReference type="PROSITE" id="PS51857">
    <property type="entry name" value="CSD_2"/>
    <property type="match status" value="1"/>
</dbReference>
<evidence type="ECO:0000313" key="4">
    <source>
        <dbReference type="Proteomes" id="UP001523219"/>
    </source>
</evidence>
<keyword evidence="4" id="KW-1185">Reference proteome</keyword>
<reference evidence="3 4" key="1">
    <citation type="submission" date="2022-05" db="EMBL/GenBank/DDBJ databases">
        <title>Streptomyces sp. nov. RY43-2 isolated from soil of a peat swamp forest.</title>
        <authorList>
            <person name="Kanchanasin P."/>
            <person name="Tanasupawat S."/>
            <person name="Phongsopitanun W."/>
        </authorList>
    </citation>
    <scope>NUCLEOTIDE SEQUENCE [LARGE SCALE GENOMIC DNA]</scope>
    <source>
        <strain evidence="3 4">RY43-2</strain>
    </source>
</reference>
<feature type="compositionally biased region" description="Basic and acidic residues" evidence="1">
    <location>
        <begin position="69"/>
        <end position="78"/>
    </location>
</feature>
<evidence type="ECO:0000313" key="3">
    <source>
        <dbReference type="EMBL" id="MCN9243545.1"/>
    </source>
</evidence>
<dbReference type="InterPro" id="IPR012340">
    <property type="entry name" value="NA-bd_OB-fold"/>
</dbReference>
<dbReference type="InterPro" id="IPR002059">
    <property type="entry name" value="CSP_DNA-bd"/>
</dbReference>